<dbReference type="HOGENOM" id="CLU_2875906_0_0_4"/>
<evidence type="ECO:0000256" key="1">
    <source>
        <dbReference type="SAM" id="MobiDB-lite"/>
    </source>
</evidence>
<sequence>MPFRALAGPWHNIRLSPTAVNPSSFHSSGNGAVTTTPRPRRPQGYRLDRRDRFRFCNLESSSP</sequence>
<keyword evidence="3" id="KW-1185">Reference proteome</keyword>
<gene>
    <name evidence="2" type="ORF">ebA4042</name>
</gene>
<reference evidence="2 3" key="1">
    <citation type="journal article" date="2005" name="Arch. Microbiol.">
        <title>The genome sequence of an anaerobic aromatic-degrading denitrifying bacterium, strain EbN1.</title>
        <authorList>
            <person name="Rabus R."/>
            <person name="Kube M."/>
            <person name="Heider J."/>
            <person name="Beck A."/>
            <person name="Heitmann K."/>
            <person name="Widdel F."/>
            <person name="Reinhardt R."/>
        </authorList>
    </citation>
    <scope>NUCLEOTIDE SEQUENCE [LARGE SCALE GENOMIC DNA]</scope>
    <source>
        <strain evidence="2 3">EbN1</strain>
    </source>
</reference>
<protein>
    <submittedName>
        <fullName evidence="2">Uncharacterized protein</fullName>
    </submittedName>
</protein>
<accession>Q5P2P7</accession>
<evidence type="ECO:0000313" key="2">
    <source>
        <dbReference type="EMBL" id="CAI08417.1"/>
    </source>
</evidence>
<feature type="compositionally biased region" description="Polar residues" evidence="1">
    <location>
        <begin position="18"/>
        <end position="37"/>
    </location>
</feature>
<dbReference type="KEGG" id="eba:ebA4042"/>
<organism evidence="2 3">
    <name type="scientific">Aromatoleum aromaticum (strain DSM 19018 / LMG 30748 / EbN1)</name>
    <name type="common">Azoarcus sp. (strain EbN1)</name>
    <dbReference type="NCBI Taxonomy" id="76114"/>
    <lineage>
        <taxon>Bacteria</taxon>
        <taxon>Pseudomonadati</taxon>
        <taxon>Pseudomonadota</taxon>
        <taxon>Betaproteobacteria</taxon>
        <taxon>Rhodocyclales</taxon>
        <taxon>Rhodocyclaceae</taxon>
        <taxon>Aromatoleum</taxon>
    </lineage>
</organism>
<feature type="region of interest" description="Disordered" evidence="1">
    <location>
        <begin position="17"/>
        <end position="49"/>
    </location>
</feature>
<dbReference type="AlphaFoldDB" id="Q5P2P7"/>
<dbReference type="Proteomes" id="UP000006552">
    <property type="component" value="Chromosome"/>
</dbReference>
<evidence type="ECO:0000313" key="3">
    <source>
        <dbReference type="Proteomes" id="UP000006552"/>
    </source>
</evidence>
<dbReference type="STRING" id="76114.ebA4042"/>
<proteinExistence type="predicted"/>
<name>Q5P2P7_AROAE</name>
<dbReference type="EMBL" id="CR555306">
    <property type="protein sequence ID" value="CAI08417.1"/>
    <property type="molecule type" value="Genomic_DNA"/>
</dbReference>